<evidence type="ECO:0000313" key="2">
    <source>
        <dbReference type="Proteomes" id="UP000050640"/>
    </source>
</evidence>
<evidence type="ECO:0000313" key="3">
    <source>
        <dbReference type="WBParaSite" id="EEL_0000694001-mRNA-1"/>
    </source>
</evidence>
<evidence type="ECO:0000256" key="1">
    <source>
        <dbReference type="SAM" id="MobiDB-lite"/>
    </source>
</evidence>
<sequence>MDCYSELWCLATVDGKECKESFDTYEDFEEHFCQKHLDLALFGCGARGCTAQFGTALQIFRHLETCKRRGKKIKLLQYSGSALESLTALDRAKLLAMQCSVQRAKRENELTTISGSVTTQRSEASNVQRLHIVDGMSFPSSLNDDQIHVSIIESPELCQVEDVGSEPYPVRRERIITPARQAAWRLKEQMLLEQEMKKKNKPPEKTGKDTQNKQKKLPVKITDKTRISALINDDPERKRTLGHPLTMESSLSRNSGFGTVNSNMFFESTKHILCTESRTKLRPTEIQHRSAIQKQPKAFESNLPAGPNNPPKIGDVSRPQSSSLDYIITRPPDYSGFLRNPATNPTLYDIPLPMFSPIQASCDRQNNFETNRTLTKTSLLSQPATFSTSEIAVQQKRSFMKLPGILRKARI</sequence>
<proteinExistence type="predicted"/>
<accession>A0A0R3RXI9</accession>
<reference evidence="3" key="1">
    <citation type="submission" date="2017-02" db="UniProtKB">
        <authorList>
            <consortium name="WormBaseParasite"/>
        </authorList>
    </citation>
    <scope>IDENTIFICATION</scope>
</reference>
<dbReference type="WBParaSite" id="EEL_0000694001-mRNA-1">
    <property type="protein sequence ID" value="EEL_0000694001-mRNA-1"/>
    <property type="gene ID" value="EEL_0000694001"/>
</dbReference>
<feature type="region of interest" description="Disordered" evidence="1">
    <location>
        <begin position="195"/>
        <end position="218"/>
    </location>
</feature>
<dbReference type="Proteomes" id="UP000050640">
    <property type="component" value="Unplaced"/>
</dbReference>
<feature type="compositionally biased region" description="Basic and acidic residues" evidence="1">
    <location>
        <begin position="195"/>
        <end position="212"/>
    </location>
</feature>
<protein>
    <submittedName>
        <fullName evidence="3">C2H2-type domain-containing protein</fullName>
    </submittedName>
</protein>
<feature type="region of interest" description="Disordered" evidence="1">
    <location>
        <begin position="299"/>
        <end position="319"/>
    </location>
</feature>
<keyword evidence="2" id="KW-1185">Reference proteome</keyword>
<name>A0A0R3RXI9_9BILA</name>
<organism evidence="2 3">
    <name type="scientific">Elaeophora elaphi</name>
    <dbReference type="NCBI Taxonomy" id="1147741"/>
    <lineage>
        <taxon>Eukaryota</taxon>
        <taxon>Metazoa</taxon>
        <taxon>Ecdysozoa</taxon>
        <taxon>Nematoda</taxon>
        <taxon>Chromadorea</taxon>
        <taxon>Rhabditida</taxon>
        <taxon>Spirurina</taxon>
        <taxon>Spiruromorpha</taxon>
        <taxon>Filarioidea</taxon>
        <taxon>Onchocercidae</taxon>
        <taxon>Elaeophora</taxon>
    </lineage>
</organism>
<dbReference type="AlphaFoldDB" id="A0A0R3RXI9"/>